<dbReference type="InterPro" id="IPR001881">
    <property type="entry name" value="EGF-like_Ca-bd_dom"/>
</dbReference>
<dbReference type="SMART" id="SM00179">
    <property type="entry name" value="EGF_CA"/>
    <property type="match status" value="2"/>
</dbReference>
<keyword evidence="1 4" id="KW-0245">EGF-like domain</keyword>
<dbReference type="Gene3D" id="2.10.25.10">
    <property type="entry name" value="Laminin"/>
    <property type="match status" value="2"/>
</dbReference>
<evidence type="ECO:0000256" key="4">
    <source>
        <dbReference type="PROSITE-ProRule" id="PRU00076"/>
    </source>
</evidence>
<dbReference type="CDD" id="cd00054">
    <property type="entry name" value="EGF_CA"/>
    <property type="match status" value="1"/>
</dbReference>
<reference evidence="8 9" key="1">
    <citation type="submission" date="2020-02" db="EMBL/GenBank/DDBJ databases">
        <title>Esox lucius (northern pike) genome, fEsoLuc1, primary haplotype.</title>
        <authorList>
            <person name="Myers G."/>
            <person name="Karagic N."/>
            <person name="Meyer A."/>
            <person name="Pippel M."/>
            <person name="Reichard M."/>
            <person name="Winkler S."/>
            <person name="Tracey A."/>
            <person name="Sims Y."/>
            <person name="Howe K."/>
            <person name="Rhie A."/>
            <person name="Formenti G."/>
            <person name="Durbin R."/>
            <person name="Fedrigo O."/>
            <person name="Jarvis E.D."/>
        </authorList>
    </citation>
    <scope>NUCLEOTIDE SEQUENCE [LARGE SCALE GENOMIC DNA]</scope>
</reference>
<keyword evidence="6" id="KW-0732">Signal</keyword>
<keyword evidence="2" id="KW-0677">Repeat</keyword>
<feature type="signal peptide" evidence="6">
    <location>
        <begin position="1"/>
        <end position="21"/>
    </location>
</feature>
<feature type="compositionally biased region" description="Basic and acidic residues" evidence="5">
    <location>
        <begin position="389"/>
        <end position="403"/>
    </location>
</feature>
<sequence length="460" mass="51022">MSLKDSGTLMILVMFMFFSQGLMWTYNDDLDNTDREFCSENNIATTKYPCLKPTGEETTCYRRKCCEGFKFVLGQCIPEDYDVCAGAPCEQQCTDHFGRVVCTCYSGYRYDRERHRNREKPYCLDIDECASNDNMTVCSQICVNTPGSYKCECERGYFLEDDGKTCTKGERAARLSETSDNVMKAGTCSATCEEFHQMKMTVLQLKQKIALLPNNADFTKQMTSEKMLTSHSFLPGPPGPPGPPGDPGPMGQPGQTGPLGSPGPSGPRGLMGPIGPTPDLSHIKQGPRGPMGHVGAPGKDGRKGERGAPGLSGPPGPPGSFDFLLVFMADIRHEIAELRSKVLGTNMHSLGEDYPPMGVPDTWRDNQSPGSEVPMLDSENWRDNQSPESWRDNESPESWRENQDMLMDIGSGEAYRSKEYKPQNVAKGNSGEDYKPRSKEGNRNRKRKPMTTESDLDWTK</sequence>
<name>A0AAY5KHZ7_ESOLU</name>
<dbReference type="FunFam" id="2.10.25.10:FF:000010">
    <property type="entry name" value="Pro-epidermal growth factor"/>
    <property type="match status" value="1"/>
</dbReference>
<evidence type="ECO:0000313" key="9">
    <source>
        <dbReference type="Proteomes" id="UP000265140"/>
    </source>
</evidence>
<feature type="compositionally biased region" description="Pro residues" evidence="5">
    <location>
        <begin position="235"/>
        <end position="247"/>
    </location>
</feature>
<keyword evidence="3" id="KW-1015">Disulfide bond</keyword>
<evidence type="ECO:0000256" key="3">
    <source>
        <dbReference type="ARBA" id="ARBA00023157"/>
    </source>
</evidence>
<dbReference type="PROSITE" id="PS00010">
    <property type="entry name" value="ASX_HYDROXYL"/>
    <property type="match status" value="1"/>
</dbReference>
<evidence type="ECO:0000256" key="2">
    <source>
        <dbReference type="ARBA" id="ARBA00022737"/>
    </source>
</evidence>
<feature type="region of interest" description="Disordered" evidence="5">
    <location>
        <begin position="353"/>
        <end position="460"/>
    </location>
</feature>
<feature type="chain" id="PRO_5044326175" description="EGF-like domain-containing protein" evidence="6">
    <location>
        <begin position="22"/>
        <end position="460"/>
    </location>
</feature>
<evidence type="ECO:0000256" key="6">
    <source>
        <dbReference type="SAM" id="SignalP"/>
    </source>
</evidence>
<dbReference type="PANTHER" id="PTHR24637">
    <property type="entry name" value="COLLAGEN"/>
    <property type="match status" value="1"/>
</dbReference>
<accession>A0AAY5KHZ7</accession>
<feature type="domain" description="EGF-like" evidence="7">
    <location>
        <begin position="125"/>
        <end position="167"/>
    </location>
</feature>
<dbReference type="InterPro" id="IPR018097">
    <property type="entry name" value="EGF_Ca-bd_CS"/>
</dbReference>
<dbReference type="PROSITE" id="PS01186">
    <property type="entry name" value="EGF_2"/>
    <property type="match status" value="1"/>
</dbReference>
<dbReference type="PROSITE" id="PS50026">
    <property type="entry name" value="EGF_3"/>
    <property type="match status" value="1"/>
</dbReference>
<reference evidence="8" key="2">
    <citation type="submission" date="2025-08" db="UniProtKB">
        <authorList>
            <consortium name="Ensembl"/>
        </authorList>
    </citation>
    <scope>IDENTIFICATION</scope>
</reference>
<dbReference type="Pfam" id="PF01391">
    <property type="entry name" value="Collagen"/>
    <property type="match status" value="1"/>
</dbReference>
<dbReference type="InterPro" id="IPR000742">
    <property type="entry name" value="EGF"/>
</dbReference>
<dbReference type="SUPFAM" id="SSF57196">
    <property type="entry name" value="EGF/Laminin"/>
    <property type="match status" value="2"/>
</dbReference>
<evidence type="ECO:0000259" key="7">
    <source>
        <dbReference type="PROSITE" id="PS50026"/>
    </source>
</evidence>
<dbReference type="Pfam" id="PF14670">
    <property type="entry name" value="FXa_inhibition"/>
    <property type="match status" value="1"/>
</dbReference>
<feature type="region of interest" description="Disordered" evidence="5">
    <location>
        <begin position="229"/>
        <end position="316"/>
    </location>
</feature>
<dbReference type="PANTHER" id="PTHR24637:SF396">
    <property type="entry name" value="COLLAGEN AND CALCIUM BINDING EGF DOMAINS 1"/>
    <property type="match status" value="1"/>
</dbReference>
<reference evidence="8" key="3">
    <citation type="submission" date="2025-09" db="UniProtKB">
        <authorList>
            <consortium name="Ensembl"/>
        </authorList>
    </citation>
    <scope>IDENTIFICATION</scope>
</reference>
<dbReference type="GeneTree" id="ENSGT00390000014907"/>
<dbReference type="AlphaFoldDB" id="A0AAY5KHZ7"/>
<gene>
    <name evidence="8" type="primary">CCBE1</name>
</gene>
<organism evidence="8 9">
    <name type="scientific">Esox lucius</name>
    <name type="common">Northern pike</name>
    <dbReference type="NCBI Taxonomy" id="8010"/>
    <lineage>
        <taxon>Eukaryota</taxon>
        <taxon>Metazoa</taxon>
        <taxon>Chordata</taxon>
        <taxon>Craniata</taxon>
        <taxon>Vertebrata</taxon>
        <taxon>Euteleostomi</taxon>
        <taxon>Actinopterygii</taxon>
        <taxon>Neopterygii</taxon>
        <taxon>Teleostei</taxon>
        <taxon>Protacanthopterygii</taxon>
        <taxon>Esociformes</taxon>
        <taxon>Esocidae</taxon>
        <taxon>Esox</taxon>
    </lineage>
</organism>
<dbReference type="SMART" id="SM00181">
    <property type="entry name" value="EGF"/>
    <property type="match status" value="2"/>
</dbReference>
<evidence type="ECO:0000256" key="1">
    <source>
        <dbReference type="ARBA" id="ARBA00022536"/>
    </source>
</evidence>
<dbReference type="PROSITE" id="PS01187">
    <property type="entry name" value="EGF_CA"/>
    <property type="match status" value="1"/>
</dbReference>
<dbReference type="Proteomes" id="UP000265140">
    <property type="component" value="Chromosome 14"/>
</dbReference>
<dbReference type="InterPro" id="IPR000152">
    <property type="entry name" value="EGF-type_Asp/Asn_hydroxyl_site"/>
</dbReference>
<evidence type="ECO:0000313" key="8">
    <source>
        <dbReference type="Ensembl" id="ENSELUP00000088614.1"/>
    </source>
</evidence>
<keyword evidence="9" id="KW-1185">Reference proteome</keyword>
<dbReference type="Ensembl" id="ENSELUT00000092500.1">
    <property type="protein sequence ID" value="ENSELUP00000088614.1"/>
    <property type="gene ID" value="ENSELUG00000023738.3"/>
</dbReference>
<proteinExistence type="predicted"/>
<evidence type="ECO:0000256" key="5">
    <source>
        <dbReference type="SAM" id="MobiDB-lite"/>
    </source>
</evidence>
<feature type="compositionally biased region" description="Basic and acidic residues" evidence="5">
    <location>
        <begin position="430"/>
        <end position="443"/>
    </location>
</feature>
<protein>
    <recommendedName>
        <fullName evidence="7">EGF-like domain-containing protein</fullName>
    </recommendedName>
</protein>
<dbReference type="InterPro" id="IPR008160">
    <property type="entry name" value="Collagen"/>
</dbReference>
<dbReference type="GO" id="GO:0005509">
    <property type="term" value="F:calcium ion binding"/>
    <property type="evidence" value="ECO:0007669"/>
    <property type="project" value="InterPro"/>
</dbReference>
<comment type="caution">
    <text evidence="4">Lacks conserved residue(s) required for the propagation of feature annotation.</text>
</comment>